<dbReference type="InterPro" id="IPR050708">
    <property type="entry name" value="T6SS_VgrG/RHS"/>
</dbReference>
<organism evidence="3 4">
    <name type="scientific">Microbulbifer spongiae</name>
    <dbReference type="NCBI Taxonomy" id="2944933"/>
    <lineage>
        <taxon>Bacteria</taxon>
        <taxon>Pseudomonadati</taxon>
        <taxon>Pseudomonadota</taxon>
        <taxon>Gammaproteobacteria</taxon>
        <taxon>Cellvibrionales</taxon>
        <taxon>Microbulbiferaceae</taxon>
        <taxon>Microbulbifer</taxon>
    </lineage>
</organism>
<gene>
    <name evidence="3" type="ORF">M8T91_03980</name>
</gene>
<evidence type="ECO:0000313" key="3">
    <source>
        <dbReference type="EMBL" id="WKD50594.1"/>
    </source>
</evidence>
<dbReference type="RefSeq" id="WP_301417035.1">
    <property type="nucleotide sequence ID" value="NZ_CP098023.1"/>
</dbReference>
<feature type="region of interest" description="Disordered" evidence="1">
    <location>
        <begin position="67"/>
        <end position="111"/>
    </location>
</feature>
<keyword evidence="4" id="KW-1185">Reference proteome</keyword>
<proteinExistence type="predicted"/>
<dbReference type="InterPro" id="IPR054246">
    <property type="entry name" value="DUF6973"/>
</dbReference>
<dbReference type="Proteomes" id="UP001321520">
    <property type="component" value="Chromosome"/>
</dbReference>
<reference evidence="3 4" key="1">
    <citation type="submission" date="2022-05" db="EMBL/GenBank/DDBJ databases">
        <title>Microbulbifer sp. nov., isolated from sponge.</title>
        <authorList>
            <person name="Gao L."/>
        </authorList>
    </citation>
    <scope>NUCLEOTIDE SEQUENCE [LARGE SCALE GENOMIC DNA]</scope>
    <source>
        <strain evidence="3 4">MI-G</strain>
    </source>
</reference>
<evidence type="ECO:0000313" key="4">
    <source>
        <dbReference type="Proteomes" id="UP001321520"/>
    </source>
</evidence>
<dbReference type="InterPro" id="IPR022385">
    <property type="entry name" value="Rhs_assc_core"/>
</dbReference>
<dbReference type="PANTHER" id="PTHR32305">
    <property type="match status" value="1"/>
</dbReference>
<name>A0ABY9EG85_9GAMM</name>
<protein>
    <submittedName>
        <fullName evidence="3">RHS repeat-associated core domain-containing protein</fullName>
    </submittedName>
</protein>
<feature type="domain" description="DUF6973" evidence="2">
    <location>
        <begin position="210"/>
        <end position="288"/>
    </location>
</feature>
<dbReference type="EMBL" id="CP098023">
    <property type="protein sequence ID" value="WKD50594.1"/>
    <property type="molecule type" value="Genomic_DNA"/>
</dbReference>
<sequence>MTSKRGYTGHEHLDRTGLIHMNGRIYDPTLGRFLSPDPIVQAPTYSQSWNRYSYVLNNPMSLVDPTGYTAEYGFDDDDEEERRREEERRKREEERPVEEVQVVGERPNPNRKDALAHKAEFREYLKYIQSYSGIHTWLVDGCGIDGLECVVVVVGEKDAQETKREKFIRENFPEGSHGSCGGVKECFAWYWYGREARNQTLETWRGLLSFTGNQADAFRHAYFAYKLTESVGPEPALRMLHEHEFNNLTVDNYPVPDTIMDIHNNKAGAQLAIDNPGLKGEKLINLIKWNDTLMNSPPKEW</sequence>
<dbReference type="PANTHER" id="PTHR32305:SF15">
    <property type="entry name" value="PROTEIN RHSA-RELATED"/>
    <property type="match status" value="1"/>
</dbReference>
<dbReference type="Gene3D" id="2.180.10.10">
    <property type="entry name" value="RHS repeat-associated core"/>
    <property type="match status" value="1"/>
</dbReference>
<evidence type="ECO:0000256" key="1">
    <source>
        <dbReference type="SAM" id="MobiDB-lite"/>
    </source>
</evidence>
<dbReference type="NCBIfam" id="TIGR03696">
    <property type="entry name" value="Rhs_assc_core"/>
    <property type="match status" value="1"/>
</dbReference>
<dbReference type="Pfam" id="PF22322">
    <property type="entry name" value="DUF6973"/>
    <property type="match status" value="1"/>
</dbReference>
<feature type="compositionally biased region" description="Basic and acidic residues" evidence="1">
    <location>
        <begin position="81"/>
        <end position="98"/>
    </location>
</feature>
<accession>A0ABY9EG85</accession>
<evidence type="ECO:0000259" key="2">
    <source>
        <dbReference type="Pfam" id="PF22322"/>
    </source>
</evidence>